<dbReference type="Pfam" id="PF04480">
    <property type="entry name" value="DUF559"/>
    <property type="match status" value="1"/>
</dbReference>
<evidence type="ECO:0000313" key="2">
    <source>
        <dbReference type="EMBL" id="MET4583900.1"/>
    </source>
</evidence>
<dbReference type="Proteomes" id="UP001549257">
    <property type="component" value="Unassembled WGS sequence"/>
</dbReference>
<name>A0ABV2QSI9_9MICO</name>
<dbReference type="InterPro" id="IPR007569">
    <property type="entry name" value="DUF559"/>
</dbReference>
<dbReference type="EMBL" id="JBEPSJ010000005">
    <property type="protein sequence ID" value="MET4583900.1"/>
    <property type="molecule type" value="Genomic_DNA"/>
</dbReference>
<sequence>MISRKKLPPAFVVEPFRVSAASSAGVGEGRLRGRDLERPFHGVRLVTGSQPDTGRNYGRFANARAAEEFAALVRRCLAYSLILKPGQFFSHTTAARLWKAPLPTSFDGAEPLHVSVEAPRRAPEGRGTVGHQVSAGRARVLDRFGFPVGDPASTWISIAPMLSLDDLVAVGDHLVLDPAVLDPYDVRPHCSLADLEARVRMPRGTGSTAAAAAISHVRQGAESRAETLLRLCLLRAGLPEPELGRDLYDANGRWLARVDLYFDEWRVVVEYDGEQHRESSRQYDRDQSRIESLLNAGYGLVKVRKYQLFQRPEVAVERVSSALRARGWT</sequence>
<evidence type="ECO:0000313" key="3">
    <source>
        <dbReference type="Proteomes" id="UP001549257"/>
    </source>
</evidence>
<comment type="caution">
    <text evidence="2">The sequence shown here is derived from an EMBL/GenBank/DDBJ whole genome shotgun (WGS) entry which is preliminary data.</text>
</comment>
<evidence type="ECO:0000259" key="1">
    <source>
        <dbReference type="Pfam" id="PF04480"/>
    </source>
</evidence>
<proteinExistence type="predicted"/>
<keyword evidence="3" id="KW-1185">Reference proteome</keyword>
<dbReference type="InterPro" id="IPR011335">
    <property type="entry name" value="Restrct_endonuc-II-like"/>
</dbReference>
<dbReference type="RefSeq" id="WP_354026065.1">
    <property type="nucleotide sequence ID" value="NZ_JBEPSJ010000005.1"/>
</dbReference>
<organism evidence="2 3">
    <name type="scientific">Conyzicola nivalis</name>
    <dbReference type="NCBI Taxonomy" id="1477021"/>
    <lineage>
        <taxon>Bacteria</taxon>
        <taxon>Bacillati</taxon>
        <taxon>Actinomycetota</taxon>
        <taxon>Actinomycetes</taxon>
        <taxon>Micrococcales</taxon>
        <taxon>Microbacteriaceae</taxon>
        <taxon>Conyzicola</taxon>
    </lineage>
</organism>
<protein>
    <recommendedName>
        <fullName evidence="1">DUF559 domain-containing protein</fullName>
    </recommendedName>
</protein>
<feature type="domain" description="DUF559" evidence="1">
    <location>
        <begin position="258"/>
        <end position="323"/>
    </location>
</feature>
<accession>A0ABV2QSI9</accession>
<dbReference type="SUPFAM" id="SSF52980">
    <property type="entry name" value="Restriction endonuclease-like"/>
    <property type="match status" value="1"/>
</dbReference>
<reference evidence="2 3" key="1">
    <citation type="submission" date="2024-06" db="EMBL/GenBank/DDBJ databases">
        <title>Sorghum-associated microbial communities from plants grown in Nebraska, USA.</title>
        <authorList>
            <person name="Schachtman D."/>
        </authorList>
    </citation>
    <scope>NUCLEOTIDE SEQUENCE [LARGE SCALE GENOMIC DNA]</scope>
    <source>
        <strain evidence="2 3">2857</strain>
    </source>
</reference>
<gene>
    <name evidence="2" type="ORF">ABIE21_003431</name>
</gene>
<dbReference type="Gene3D" id="3.40.960.10">
    <property type="entry name" value="VSR Endonuclease"/>
    <property type="match status" value="1"/>
</dbReference>